<reference evidence="2 3" key="1">
    <citation type="submission" date="2018-11" db="EMBL/GenBank/DDBJ databases">
        <authorList>
            <person name="Li F."/>
        </authorList>
    </citation>
    <scope>NUCLEOTIDE SEQUENCE [LARGE SCALE GENOMIC DNA]</scope>
    <source>
        <strain evidence="2 3">YS17T</strain>
    </source>
</reference>
<dbReference type="Pfam" id="PF08021">
    <property type="entry name" value="FAD_binding_9"/>
    <property type="match status" value="1"/>
</dbReference>
<evidence type="ECO:0000313" key="3">
    <source>
        <dbReference type="Proteomes" id="UP000275225"/>
    </source>
</evidence>
<dbReference type="InterPro" id="IPR039261">
    <property type="entry name" value="FNR_nucleotide-bd"/>
</dbReference>
<dbReference type="PROSITE" id="PS51384">
    <property type="entry name" value="FAD_FR"/>
    <property type="match status" value="1"/>
</dbReference>
<dbReference type="InterPro" id="IPR039374">
    <property type="entry name" value="SIP_fam"/>
</dbReference>
<sequence>MAHASAMVKPRQRELLHLEVRGSYLVSPHFLRVTLGGRDADRFRPMGFDQWFRLFLPTGDVAALDRIPPKANETLGYLRFLTMSDRPLMRNYTVRAYRAGGAAGPEIDIDFVVHGPTDDPRSSAAAWATHCSPGDRVAIIDEGIGFNPERGVDDVLLVADETGLPAVSGILGSLPAHARGVAWCEVPGPDDRLELDGPDGVEVRYVVRGEHEIPGHALLRTVLGTETTGHAFLAGEQGLVSGARRDLVSRGTPADRISFCSYWKLPKHLRVA</sequence>
<dbReference type="OrthoDB" id="9814826at2"/>
<dbReference type="PANTHER" id="PTHR30157:SF0">
    <property type="entry name" value="NADPH-DEPENDENT FERRIC-CHELATE REDUCTASE"/>
    <property type="match status" value="1"/>
</dbReference>
<organism evidence="2 3">
    <name type="scientific">Aeromicrobium camelliae</name>
    <dbReference type="NCBI Taxonomy" id="1538144"/>
    <lineage>
        <taxon>Bacteria</taxon>
        <taxon>Bacillati</taxon>
        <taxon>Actinomycetota</taxon>
        <taxon>Actinomycetes</taxon>
        <taxon>Propionibacteriales</taxon>
        <taxon>Nocardioidaceae</taxon>
        <taxon>Aeromicrobium</taxon>
    </lineage>
</organism>
<dbReference type="GO" id="GO:0016491">
    <property type="term" value="F:oxidoreductase activity"/>
    <property type="evidence" value="ECO:0007669"/>
    <property type="project" value="InterPro"/>
</dbReference>
<protein>
    <submittedName>
        <fullName evidence="2">Siderophore-interacting protein</fullName>
    </submittedName>
</protein>
<dbReference type="InterPro" id="IPR007037">
    <property type="entry name" value="SIP_rossman_dom"/>
</dbReference>
<keyword evidence="3" id="KW-1185">Reference proteome</keyword>
<name>A0A3N6ZQS7_9ACTN</name>
<dbReference type="Gene3D" id="3.40.50.80">
    <property type="entry name" value="Nucleotide-binding domain of ferredoxin-NADP reductase (FNR) module"/>
    <property type="match status" value="1"/>
</dbReference>
<dbReference type="AlphaFoldDB" id="A0A3N6ZQS7"/>
<evidence type="ECO:0000259" key="1">
    <source>
        <dbReference type="PROSITE" id="PS51384"/>
    </source>
</evidence>
<dbReference type="Gene3D" id="2.40.30.10">
    <property type="entry name" value="Translation factors"/>
    <property type="match status" value="1"/>
</dbReference>
<dbReference type="Pfam" id="PF04954">
    <property type="entry name" value="SIP"/>
    <property type="match status" value="1"/>
</dbReference>
<feature type="domain" description="FAD-binding FR-type" evidence="1">
    <location>
        <begin position="8"/>
        <end position="149"/>
    </location>
</feature>
<dbReference type="CDD" id="cd06193">
    <property type="entry name" value="siderophore_interacting"/>
    <property type="match status" value="1"/>
</dbReference>
<accession>A0A3N6ZQS7</accession>
<dbReference type="EMBL" id="RQJX01000003">
    <property type="protein sequence ID" value="RQN09417.1"/>
    <property type="molecule type" value="Genomic_DNA"/>
</dbReference>
<dbReference type="InterPro" id="IPR017927">
    <property type="entry name" value="FAD-bd_FR_type"/>
</dbReference>
<dbReference type="Proteomes" id="UP000275225">
    <property type="component" value="Unassembled WGS sequence"/>
</dbReference>
<proteinExistence type="predicted"/>
<gene>
    <name evidence="2" type="ORF">EHW97_04030</name>
</gene>
<comment type="caution">
    <text evidence="2">The sequence shown here is derived from an EMBL/GenBank/DDBJ whole genome shotgun (WGS) entry which is preliminary data.</text>
</comment>
<evidence type="ECO:0000313" key="2">
    <source>
        <dbReference type="EMBL" id="RQN09417.1"/>
    </source>
</evidence>
<dbReference type="RefSeq" id="WP_124235870.1">
    <property type="nucleotide sequence ID" value="NZ_JBHUFI010000009.1"/>
</dbReference>
<dbReference type="PANTHER" id="PTHR30157">
    <property type="entry name" value="FERRIC REDUCTASE, NADPH-DEPENDENT"/>
    <property type="match status" value="1"/>
</dbReference>
<dbReference type="InterPro" id="IPR013113">
    <property type="entry name" value="SIP_FAD-bd"/>
</dbReference>